<gene>
    <name evidence="6" type="ORF">CLV63_12334</name>
</gene>
<dbReference type="Proteomes" id="UP000240542">
    <property type="component" value="Unassembled WGS sequence"/>
</dbReference>
<dbReference type="SUPFAM" id="SSF56796">
    <property type="entry name" value="Dehydroquinate synthase-like"/>
    <property type="match status" value="1"/>
</dbReference>
<feature type="domain" description="Fe-containing alcohol dehydrogenase-like C-terminal" evidence="5">
    <location>
        <begin position="210"/>
        <end position="405"/>
    </location>
</feature>
<dbReference type="Pfam" id="PF00465">
    <property type="entry name" value="Fe-ADH"/>
    <property type="match status" value="1"/>
</dbReference>
<evidence type="ECO:0000259" key="4">
    <source>
        <dbReference type="Pfam" id="PF00465"/>
    </source>
</evidence>
<dbReference type="CDD" id="cd08551">
    <property type="entry name" value="Fe-ADH"/>
    <property type="match status" value="1"/>
</dbReference>
<dbReference type="InterPro" id="IPR039697">
    <property type="entry name" value="Alcohol_dehydrogenase_Fe"/>
</dbReference>
<dbReference type="OrthoDB" id="323926at2"/>
<evidence type="ECO:0000313" key="7">
    <source>
        <dbReference type="Proteomes" id="UP000240542"/>
    </source>
</evidence>
<comment type="similarity">
    <text evidence="1">Belongs to the iron-containing alcohol dehydrogenase family.</text>
</comment>
<dbReference type="Gene3D" id="3.40.50.1970">
    <property type="match status" value="1"/>
</dbReference>
<dbReference type="Gene3D" id="1.20.1090.10">
    <property type="entry name" value="Dehydroquinate synthase-like - alpha domain"/>
    <property type="match status" value="1"/>
</dbReference>
<proteinExistence type="inferred from homology"/>
<keyword evidence="7" id="KW-1185">Reference proteome</keyword>
<dbReference type="PROSITE" id="PS00060">
    <property type="entry name" value="ADH_IRON_2"/>
    <property type="match status" value="1"/>
</dbReference>
<reference evidence="6 7" key="1">
    <citation type="submission" date="2018-03" db="EMBL/GenBank/DDBJ databases">
        <title>Genomic Encyclopedia of Archaeal and Bacterial Type Strains, Phase II (KMG-II): from individual species to whole genera.</title>
        <authorList>
            <person name="Goeker M."/>
        </authorList>
    </citation>
    <scope>NUCLEOTIDE SEQUENCE [LARGE SCALE GENOMIC DNA]</scope>
    <source>
        <strain evidence="6 7">DSM 45312</strain>
    </source>
</reference>
<evidence type="ECO:0000256" key="3">
    <source>
        <dbReference type="ARBA" id="ARBA00023027"/>
    </source>
</evidence>
<dbReference type="GO" id="GO:0004022">
    <property type="term" value="F:alcohol dehydrogenase (NAD+) activity"/>
    <property type="evidence" value="ECO:0007669"/>
    <property type="project" value="TreeGrafter"/>
</dbReference>
<evidence type="ECO:0000259" key="5">
    <source>
        <dbReference type="Pfam" id="PF25137"/>
    </source>
</evidence>
<dbReference type="FunFam" id="1.20.1090.10:FF:000001">
    <property type="entry name" value="Aldehyde-alcohol dehydrogenase"/>
    <property type="match status" value="1"/>
</dbReference>
<dbReference type="EMBL" id="PYGA01000023">
    <property type="protein sequence ID" value="PSK90205.1"/>
    <property type="molecule type" value="Genomic_DNA"/>
</dbReference>
<dbReference type="RefSeq" id="WP_106585957.1">
    <property type="nucleotide sequence ID" value="NZ_PYGA01000023.1"/>
</dbReference>
<name>A0A2P8CYZ9_9ACTN</name>
<sequence>MTEPETRPGDGAAECTPHPLSRTELRLSPAPETVFWSGAVAETGALARAAADGATAVLVTDAALARTPVIAAVRDAVEAAGTATVLFDGVVANPTTEAVDAGVRAVADSGAGAIVAVGGGSSMDAAKAIALGAAAGVPAARLGEPGFASARGLPIVAVPTTAGTGSEVNGFGVVTDSASRRKVYIGNASTVARAAVLDPDLTLGLPASPTAATGMDALTHAIESFCSVRANPYSDGIALEAVRTVGTHLERAVADGADLEARSAMLLAAHVAGIGFASTGLGLVHGIAHPLGARYGIAHGLALSVVLGDVLRFNLRARTARTARIAFALGVGRTDRGDDRNAGAAIERVEELAARVGMAARLRDLGVPEDGIDALAADTLADPVTANTPVAPSHSDVTGLLERAW</sequence>
<dbReference type="Pfam" id="PF25137">
    <property type="entry name" value="ADH_Fe_C"/>
    <property type="match status" value="1"/>
</dbReference>
<dbReference type="FunFam" id="3.40.50.1970:FF:000003">
    <property type="entry name" value="Alcohol dehydrogenase, iron-containing"/>
    <property type="match status" value="1"/>
</dbReference>
<dbReference type="InterPro" id="IPR018211">
    <property type="entry name" value="ADH_Fe_CS"/>
</dbReference>
<protein>
    <submittedName>
        <fullName evidence="6">Alcohol dehydrogenase</fullName>
    </submittedName>
</protein>
<evidence type="ECO:0000256" key="2">
    <source>
        <dbReference type="ARBA" id="ARBA00023002"/>
    </source>
</evidence>
<feature type="domain" description="Alcohol dehydrogenase iron-type/glycerol dehydrogenase GldA" evidence="4">
    <location>
        <begin position="32"/>
        <end position="199"/>
    </location>
</feature>
<organism evidence="6 7">
    <name type="scientific">Murinocardiopsis flavida</name>
    <dbReference type="NCBI Taxonomy" id="645275"/>
    <lineage>
        <taxon>Bacteria</taxon>
        <taxon>Bacillati</taxon>
        <taxon>Actinomycetota</taxon>
        <taxon>Actinomycetes</taxon>
        <taxon>Streptosporangiales</taxon>
        <taxon>Nocardiopsidaceae</taxon>
        <taxon>Murinocardiopsis</taxon>
    </lineage>
</organism>
<dbReference type="PANTHER" id="PTHR11496:SF102">
    <property type="entry name" value="ALCOHOL DEHYDROGENASE 4"/>
    <property type="match status" value="1"/>
</dbReference>
<dbReference type="PANTHER" id="PTHR11496">
    <property type="entry name" value="ALCOHOL DEHYDROGENASE"/>
    <property type="match status" value="1"/>
</dbReference>
<dbReference type="GO" id="GO:0046872">
    <property type="term" value="F:metal ion binding"/>
    <property type="evidence" value="ECO:0007669"/>
    <property type="project" value="InterPro"/>
</dbReference>
<evidence type="ECO:0000313" key="6">
    <source>
        <dbReference type="EMBL" id="PSK90205.1"/>
    </source>
</evidence>
<dbReference type="AlphaFoldDB" id="A0A2P8CYZ9"/>
<keyword evidence="3" id="KW-0520">NAD</keyword>
<dbReference type="InterPro" id="IPR001670">
    <property type="entry name" value="ADH_Fe/GldA"/>
</dbReference>
<dbReference type="PROSITE" id="PS00913">
    <property type="entry name" value="ADH_IRON_1"/>
    <property type="match status" value="1"/>
</dbReference>
<comment type="caution">
    <text evidence="6">The sequence shown here is derived from an EMBL/GenBank/DDBJ whole genome shotgun (WGS) entry which is preliminary data.</text>
</comment>
<dbReference type="InterPro" id="IPR056798">
    <property type="entry name" value="ADH_Fe_C"/>
</dbReference>
<keyword evidence="2" id="KW-0560">Oxidoreductase</keyword>
<evidence type="ECO:0000256" key="1">
    <source>
        <dbReference type="ARBA" id="ARBA00007358"/>
    </source>
</evidence>
<accession>A0A2P8CYZ9</accession>